<sequence length="260" mass="29060">MMPGVMAEHHMSPSSFKKRKRNQTDLISPADSTRLFPSTHNLNSPYGIGYRDQPKDNEGFQTRQSCLSRKRRLLQQPYIQTRPNDMYQPHQTSMTQAKYLPPNICISSSDISSPPVSPKTLVSYPQLHNSCTAASSLRPCHICHRKPTTREALNAYTDCGLCGQRACYICVRQCDSLDCGGSVHILEGSLPFIDSSGRPEDIMDSGFQTKRPRTICSCCAMEGVTETGMEVVKCLECVQNHIIRSSQTNGREKEASNHML</sequence>
<feature type="region of interest" description="Disordered" evidence="1">
    <location>
        <begin position="1"/>
        <end position="63"/>
    </location>
</feature>
<dbReference type="GeneID" id="36545398"/>
<feature type="compositionally biased region" description="Polar residues" evidence="1">
    <location>
        <begin position="35"/>
        <end position="44"/>
    </location>
</feature>
<organism evidence="2 3">
    <name type="scientific">Aspergillus campestris (strain IBT 28561)</name>
    <dbReference type="NCBI Taxonomy" id="1392248"/>
    <lineage>
        <taxon>Eukaryota</taxon>
        <taxon>Fungi</taxon>
        <taxon>Dikarya</taxon>
        <taxon>Ascomycota</taxon>
        <taxon>Pezizomycotina</taxon>
        <taxon>Eurotiomycetes</taxon>
        <taxon>Eurotiomycetidae</taxon>
        <taxon>Eurotiales</taxon>
        <taxon>Aspergillaceae</taxon>
        <taxon>Aspergillus</taxon>
        <taxon>Aspergillus subgen. Circumdati</taxon>
    </lineage>
</organism>
<evidence type="ECO:0000256" key="1">
    <source>
        <dbReference type="SAM" id="MobiDB-lite"/>
    </source>
</evidence>
<reference evidence="2" key="1">
    <citation type="submission" date="2016-12" db="EMBL/GenBank/DDBJ databases">
        <title>The genomes of Aspergillus section Nigri reveals drivers in fungal speciation.</title>
        <authorList>
            <consortium name="DOE Joint Genome Institute"/>
            <person name="Vesth T.C."/>
            <person name="Nybo J."/>
            <person name="Theobald S."/>
            <person name="Brandl J."/>
            <person name="Frisvad J.C."/>
            <person name="Nielsen K.F."/>
            <person name="Lyhne E.K."/>
            <person name="Kogle M.E."/>
            <person name="Kuo A."/>
            <person name="Riley R."/>
            <person name="Clum A."/>
            <person name="Nolan M."/>
            <person name="Lipzen A."/>
            <person name="Salamov A."/>
            <person name="Henrissat B."/>
            <person name="Wiebenga A."/>
            <person name="De vries R.P."/>
            <person name="Grigoriev I.V."/>
            <person name="Mortensen U.H."/>
            <person name="Andersen M.R."/>
            <person name="Baker S.E."/>
        </authorList>
    </citation>
    <scope>NUCLEOTIDE SEQUENCE</scope>
    <source>
        <strain evidence="2">IBT 28561</strain>
    </source>
</reference>
<protein>
    <submittedName>
        <fullName evidence="2">Uncharacterized protein</fullName>
    </submittedName>
</protein>
<dbReference type="AlphaFoldDB" id="A0A2I1CRE3"/>
<keyword evidence="3" id="KW-1185">Reference proteome</keyword>
<name>A0A2I1CRE3_ASPC2</name>
<evidence type="ECO:0000313" key="2">
    <source>
        <dbReference type="EMBL" id="PKY00190.1"/>
    </source>
</evidence>
<accession>A0A2I1CRE3</accession>
<evidence type="ECO:0000313" key="3">
    <source>
        <dbReference type="Proteomes" id="UP000234254"/>
    </source>
</evidence>
<gene>
    <name evidence="2" type="ORF">P168DRAFT_293767</name>
</gene>
<comment type="caution">
    <text evidence="2">The sequence shown here is derived from an EMBL/GenBank/DDBJ whole genome shotgun (WGS) entry which is preliminary data.</text>
</comment>
<dbReference type="RefSeq" id="XP_024688784.1">
    <property type="nucleotide sequence ID" value="XM_024837874.1"/>
</dbReference>
<proteinExistence type="predicted"/>
<dbReference type="Proteomes" id="UP000234254">
    <property type="component" value="Unassembled WGS sequence"/>
</dbReference>
<dbReference type="EMBL" id="MSFM01000016">
    <property type="protein sequence ID" value="PKY00190.1"/>
    <property type="molecule type" value="Genomic_DNA"/>
</dbReference>
<dbReference type="OrthoDB" id="5377226at2759"/>
<dbReference type="VEuPathDB" id="FungiDB:P168DRAFT_293767"/>